<feature type="domain" description="HTH myb-type" evidence="10">
    <location>
        <begin position="1071"/>
        <end position="1121"/>
    </location>
</feature>
<evidence type="ECO:0000259" key="10">
    <source>
        <dbReference type="PROSITE" id="PS51294"/>
    </source>
</evidence>
<dbReference type="GO" id="GO:0006508">
    <property type="term" value="P:proteolysis"/>
    <property type="evidence" value="ECO:0007669"/>
    <property type="project" value="InterPro"/>
</dbReference>
<dbReference type="PROSITE" id="PS51294">
    <property type="entry name" value="HTH_MYB"/>
    <property type="match status" value="1"/>
</dbReference>
<keyword evidence="2" id="KW-0805">Transcription regulation</keyword>
<evidence type="ECO:0000256" key="4">
    <source>
        <dbReference type="ARBA" id="ARBA00023163"/>
    </source>
</evidence>
<dbReference type="InterPro" id="IPR006447">
    <property type="entry name" value="Myb_dom_plants"/>
</dbReference>
<dbReference type="PANTHER" id="PTHR33946">
    <property type="match status" value="1"/>
</dbReference>
<dbReference type="InterPro" id="IPR009057">
    <property type="entry name" value="Homeodomain-like_sf"/>
</dbReference>
<dbReference type="Gene3D" id="1.10.10.60">
    <property type="entry name" value="Homeodomain-like"/>
    <property type="match status" value="1"/>
</dbReference>
<evidence type="ECO:0000313" key="11">
    <source>
        <dbReference type="EMBL" id="AIG55546.1"/>
    </source>
</evidence>
<feature type="chain" id="PRO_5002026663" evidence="6">
    <location>
        <begin position="18"/>
        <end position="1288"/>
    </location>
</feature>
<dbReference type="Pfam" id="PF14295">
    <property type="entry name" value="PAN_4"/>
    <property type="match status" value="6"/>
</dbReference>
<dbReference type="PROSITE" id="PS50090">
    <property type="entry name" value="MYB_LIKE"/>
    <property type="match status" value="1"/>
</dbReference>
<dbReference type="GO" id="GO:0003677">
    <property type="term" value="F:DNA binding"/>
    <property type="evidence" value="ECO:0007669"/>
    <property type="project" value="InterPro"/>
</dbReference>
<evidence type="ECO:0000256" key="1">
    <source>
        <dbReference type="ARBA" id="ARBA00022737"/>
    </source>
</evidence>
<evidence type="ECO:0000256" key="5">
    <source>
        <dbReference type="ARBA" id="ARBA00023242"/>
    </source>
</evidence>
<accession>A0A0A7CLV9</accession>
<evidence type="ECO:0000259" key="9">
    <source>
        <dbReference type="PROSITE" id="PS51293"/>
    </source>
</evidence>
<dbReference type="SUPFAM" id="SSF46689">
    <property type="entry name" value="Homeodomain-like"/>
    <property type="match status" value="1"/>
</dbReference>
<proteinExistence type="predicted"/>
<evidence type="ECO:0000256" key="3">
    <source>
        <dbReference type="ARBA" id="ARBA00023157"/>
    </source>
</evidence>
<keyword evidence="3" id="KW-1015">Disulfide bond</keyword>
<feature type="domain" description="Myb-like" evidence="7">
    <location>
        <begin position="1073"/>
        <end position="1117"/>
    </location>
</feature>
<keyword evidence="4" id="KW-0804">Transcription</keyword>
<feature type="domain" description="Apple" evidence="8">
    <location>
        <begin position="97"/>
        <end position="167"/>
    </location>
</feature>
<name>A0A0A7CLV9_9STRA</name>
<dbReference type="NCBIfam" id="TIGR01557">
    <property type="entry name" value="myb_SHAQKYF"/>
    <property type="match status" value="1"/>
</dbReference>
<dbReference type="CDD" id="cd01100">
    <property type="entry name" value="APPLE_Factor_XI_like"/>
    <property type="match status" value="5"/>
</dbReference>
<feature type="signal peptide" evidence="6">
    <location>
        <begin position="1"/>
        <end position="17"/>
    </location>
</feature>
<dbReference type="PROSITE" id="PS51293">
    <property type="entry name" value="SANT"/>
    <property type="match status" value="1"/>
</dbReference>
<dbReference type="CDD" id="cd00167">
    <property type="entry name" value="SANT"/>
    <property type="match status" value="1"/>
</dbReference>
<reference evidence="11" key="1">
    <citation type="journal article" date="2014" name="Genome Biol. Evol.">
        <title>The secreted proteins of Achlya hypogyna and Thraustotheca clavata identify the ancestral oomycete secretome and reveal gene acquisitions by horizontal gene transfer.</title>
        <authorList>
            <person name="Misner I."/>
            <person name="Blouin N."/>
            <person name="Leonard G."/>
            <person name="Richards T.A."/>
            <person name="Lane C.E."/>
        </authorList>
    </citation>
    <scope>NUCLEOTIDE SEQUENCE</scope>
    <source>
        <strain evidence="11">ATCC 34112</strain>
    </source>
</reference>
<evidence type="ECO:0000259" key="8">
    <source>
        <dbReference type="PROSITE" id="PS50948"/>
    </source>
</evidence>
<evidence type="ECO:0000256" key="6">
    <source>
        <dbReference type="SAM" id="SignalP"/>
    </source>
</evidence>
<keyword evidence="5" id="KW-0539">Nucleus</keyword>
<keyword evidence="6" id="KW-0732">Signal</keyword>
<dbReference type="InterPro" id="IPR001005">
    <property type="entry name" value="SANT/Myb"/>
</dbReference>
<keyword evidence="1" id="KW-0677">Repeat</keyword>
<dbReference type="EMBL" id="KM038085">
    <property type="protein sequence ID" value="AIG55546.1"/>
    <property type="molecule type" value="Genomic_DNA"/>
</dbReference>
<dbReference type="Pfam" id="PF00249">
    <property type="entry name" value="Myb_DNA-binding"/>
    <property type="match status" value="1"/>
</dbReference>
<dbReference type="InterPro" id="IPR017930">
    <property type="entry name" value="Myb_dom"/>
</dbReference>
<dbReference type="InterPro" id="IPR017884">
    <property type="entry name" value="SANT_dom"/>
</dbReference>
<protein>
    <submittedName>
        <fullName evidence="11">Secreted protein</fullName>
    </submittedName>
</protein>
<evidence type="ECO:0000259" key="7">
    <source>
        <dbReference type="PROSITE" id="PS50090"/>
    </source>
</evidence>
<sequence>MRMQFATLSLALGATFAQTVCNTPSQNTDYPGNDIGRAASATSDGCCSLCGAFTGCKAWVWNAGTCLFKSAVSYSSTYTGAIASSITAPVPPLTGSCPVIEPNTDYPGNDITRTQRPTIDLCCNDCEATPNCARFVYYNGNCVLKSAGGGPSAFTGAQAATFYPKGTGPTPAPTPLQGVCSTIYENTDFPGYDLATTYQSQAELCCNDCYANPLCKAYVWNPAGFCILKSNKGSIATATGARAATIPSRFPTGPPMVGCNPIQEDVDFPGNDITITAQPFAENCCADCTNTPNCRAFSWYSGTCYLKTLSTLPVKSIGSRASIVTPKNPATCSAFEYNFDYPGNDITQTNRLNASDCCQDCAYTPGCTLYVWDTSNTCYLKSTKGTNNKLSYPGAIAAVYARNSVPVPTSTPAPASNNVVAGTYGSYPSQTIGYASVPSTQWVPKTEAASFGSIDITKPFPLPSKDDLIKSHELKPKPQLEAATNTYYFPLAQTIGECAIMASSSGYNYFTYVSFTQICVVHDFSSTSLAYSLNPGQAPFVTNAVIPTDFQIGQVTNSQSLSACQTSCASFASCTTVSYSGTTCTYFGPLASQSGISAGWVVDPIAWNEVPAVAGTTTVAMQYVTMAKRAFSTLAGFTTSVQGAGKANVAACATTAQSKNVPMFSYDSSKLTCTLLTPPKSKSQTTTLQLFNYPTSPASFATYTITQGTTTKSLSAGNAADCQKLCIPSVTGCIGTVFDTTGSTCTLHIPAFSASTTIGWIAADNLPKSVTSPTAVNFFVNAHQDDHELFMSAKLYDSFSNSKTKIVMIYASAGDAGATDGWWQAREQGTLASAQSFVKLFGLFSPVRASSTATINNHVITKVTLGNAIHYFIRLPEAGMTNLATTPTSPVDKSTESYANVAELTSVVISLMKAEATGISNAVVNSQQYLQVDHVLHAMTGKLVSDGVTADTTLSKCLTQNYFWGYQHWLDTVNMVDPSKSQQRTMWWALHRGIVRAYPDASPWYDHCEVLGRQYLASTIAGTVHSIVPLGTMVDGGQPSICVVMFNLLFQVDTIPVPPPRVLPRIKLPPNGGRWSDQEHRLFLQGIEMYGKDWRRIARLVQSRTTVQTRSHAQKHFDRIEKERKEQGVELPPVRKVSKPKANTANKATKSSNGFVHLGTFSNFSSRQLQAPIKPPPISNYLDHDLVFQSIAESQIVPYHIQCPPVRVDLETLLDDIPVCDFLELLSEKERATTEDFEFLKIDEDAEPRLMTPTGIAGESMNSIIAPSISPMHECASFQPLWDVSQDN</sequence>
<dbReference type="SMART" id="SM00223">
    <property type="entry name" value="APPLE"/>
    <property type="match status" value="4"/>
</dbReference>
<dbReference type="InterPro" id="IPR000177">
    <property type="entry name" value="Apple"/>
</dbReference>
<dbReference type="PANTHER" id="PTHR33946:SF4">
    <property type="entry name" value="COAGULATION FACTOR XI"/>
    <property type="match status" value="1"/>
</dbReference>
<dbReference type="GO" id="GO:0005576">
    <property type="term" value="C:extracellular region"/>
    <property type="evidence" value="ECO:0007669"/>
    <property type="project" value="InterPro"/>
</dbReference>
<evidence type="ECO:0000256" key="2">
    <source>
        <dbReference type="ARBA" id="ARBA00023015"/>
    </source>
</evidence>
<dbReference type="InterPro" id="IPR003609">
    <property type="entry name" value="Pan_app"/>
</dbReference>
<feature type="domain" description="Apple" evidence="8">
    <location>
        <begin position="259"/>
        <end position="332"/>
    </location>
</feature>
<feature type="domain" description="SANT" evidence="9">
    <location>
        <begin position="1070"/>
        <end position="1121"/>
    </location>
</feature>
<organism evidence="11">
    <name type="scientific">Thraustotheca clavata</name>
    <dbReference type="NCBI Taxonomy" id="74557"/>
    <lineage>
        <taxon>Eukaryota</taxon>
        <taxon>Sar</taxon>
        <taxon>Stramenopiles</taxon>
        <taxon>Oomycota</taxon>
        <taxon>Saprolegniomycetes</taxon>
        <taxon>Saprolegniales</taxon>
        <taxon>Achlyaceae</taxon>
        <taxon>Thraustotheca</taxon>
    </lineage>
</organism>
<dbReference type="Gene3D" id="3.50.4.10">
    <property type="entry name" value="Hepatocyte Growth Factor"/>
    <property type="match status" value="5"/>
</dbReference>
<dbReference type="SMART" id="SM00717">
    <property type="entry name" value="SANT"/>
    <property type="match status" value="1"/>
</dbReference>
<dbReference type="PROSITE" id="PS50948">
    <property type="entry name" value="PAN"/>
    <property type="match status" value="2"/>
</dbReference>